<evidence type="ECO:0000256" key="2">
    <source>
        <dbReference type="SAM" id="SignalP"/>
    </source>
</evidence>
<protein>
    <recommendedName>
        <fullName evidence="5">Phosphoesterase-domain-containing protein</fullName>
    </recommendedName>
</protein>
<dbReference type="GO" id="GO:0016788">
    <property type="term" value="F:hydrolase activity, acting on ester bonds"/>
    <property type="evidence" value="ECO:0007669"/>
    <property type="project" value="InterPro"/>
</dbReference>
<dbReference type="InterPro" id="IPR007312">
    <property type="entry name" value="Phosphoesterase"/>
</dbReference>
<accession>A0A139AEW5</accession>
<feature type="signal peptide" evidence="2">
    <location>
        <begin position="1"/>
        <end position="25"/>
    </location>
</feature>
<dbReference type="OrthoDB" id="5135119at2759"/>
<dbReference type="EMBL" id="KQ965765">
    <property type="protein sequence ID" value="KXS14963.1"/>
    <property type="molecule type" value="Genomic_DNA"/>
</dbReference>
<dbReference type="OMA" id="ARKHNPW"/>
<proteinExistence type="predicted"/>
<dbReference type="Pfam" id="PF04185">
    <property type="entry name" value="Phosphoesterase"/>
    <property type="match status" value="1"/>
</dbReference>
<dbReference type="InterPro" id="IPR017850">
    <property type="entry name" value="Alkaline_phosphatase_core_sf"/>
</dbReference>
<evidence type="ECO:0008006" key="5">
    <source>
        <dbReference type="Google" id="ProtNLM"/>
    </source>
</evidence>
<reference evidence="3 4" key="1">
    <citation type="journal article" date="2015" name="Genome Biol. Evol.">
        <title>Phylogenomic analyses indicate that early fungi evolved digesting cell walls of algal ancestors of land plants.</title>
        <authorList>
            <person name="Chang Y."/>
            <person name="Wang S."/>
            <person name="Sekimoto S."/>
            <person name="Aerts A.L."/>
            <person name="Choi C."/>
            <person name="Clum A."/>
            <person name="LaButti K.M."/>
            <person name="Lindquist E.A."/>
            <person name="Yee Ngan C."/>
            <person name="Ohm R.A."/>
            <person name="Salamov A.A."/>
            <person name="Grigoriev I.V."/>
            <person name="Spatafora J.W."/>
            <person name="Berbee M.L."/>
        </authorList>
    </citation>
    <scope>NUCLEOTIDE SEQUENCE [LARGE SCALE GENOMIC DNA]</scope>
    <source>
        <strain evidence="3 4">JEL478</strain>
    </source>
</reference>
<keyword evidence="2" id="KW-0732">Signal</keyword>
<keyword evidence="4" id="KW-1185">Reference proteome</keyword>
<dbReference type="Gene3D" id="3.40.720.10">
    <property type="entry name" value="Alkaline Phosphatase, subunit A"/>
    <property type="match status" value="1"/>
</dbReference>
<evidence type="ECO:0000313" key="3">
    <source>
        <dbReference type="EMBL" id="KXS14963.1"/>
    </source>
</evidence>
<feature type="chain" id="PRO_5007296134" description="Phosphoesterase-domain-containing protein" evidence="2">
    <location>
        <begin position="26"/>
        <end position="284"/>
    </location>
</feature>
<evidence type="ECO:0000256" key="1">
    <source>
        <dbReference type="ARBA" id="ARBA00022801"/>
    </source>
</evidence>
<dbReference type="Proteomes" id="UP000070544">
    <property type="component" value="Unassembled WGS sequence"/>
</dbReference>
<dbReference type="PANTHER" id="PTHR31956:SF8">
    <property type="entry name" value="ACID PHOSPHATASE PHOA (AFU_ORTHOLOGUE AFUA_1G03570)"/>
    <property type="match status" value="1"/>
</dbReference>
<organism evidence="3 4">
    <name type="scientific">Gonapodya prolifera (strain JEL478)</name>
    <name type="common">Monoblepharis prolifera</name>
    <dbReference type="NCBI Taxonomy" id="1344416"/>
    <lineage>
        <taxon>Eukaryota</taxon>
        <taxon>Fungi</taxon>
        <taxon>Fungi incertae sedis</taxon>
        <taxon>Chytridiomycota</taxon>
        <taxon>Chytridiomycota incertae sedis</taxon>
        <taxon>Monoblepharidomycetes</taxon>
        <taxon>Monoblepharidales</taxon>
        <taxon>Gonapodyaceae</taxon>
        <taxon>Gonapodya</taxon>
    </lineage>
</organism>
<dbReference type="STRING" id="1344416.A0A139AEW5"/>
<dbReference type="AlphaFoldDB" id="A0A139AEW5"/>
<dbReference type="GO" id="GO:0009395">
    <property type="term" value="P:phospholipid catabolic process"/>
    <property type="evidence" value="ECO:0007669"/>
    <property type="project" value="TreeGrafter"/>
</dbReference>
<sequence length="284" mass="30673">MRSSTRLLALAAFAALLGFPSRVSAAGKWFDNLFVIIMENTDLSTATGLSYMGKLTKRPDARLYTNYQCVARPSQPNYIGMVYGSTFGVTDDNYVDVTGANLFDLLEAKGISWKLYAENWPGDCSDKETTGIYAYARKHNPAIIMNSVRTNATRCAKIVHADQLAADLASPATFPSVAFYIPNQWNDGHNFGIGVGDIWMSSFIPKTLPSLPASTLTLITFDEPGKNSADTTPIYTLAIGAKVKAGTDAAAYNHYSFLKTVEENWALGNVGRGDVTAVPLAGLA</sequence>
<name>A0A139AEW5_GONPJ</name>
<evidence type="ECO:0000313" key="4">
    <source>
        <dbReference type="Proteomes" id="UP000070544"/>
    </source>
</evidence>
<keyword evidence="1" id="KW-0378">Hydrolase</keyword>
<dbReference type="PANTHER" id="PTHR31956">
    <property type="entry name" value="NON-SPECIFIC PHOSPHOLIPASE C4-RELATED"/>
    <property type="match status" value="1"/>
</dbReference>
<gene>
    <name evidence="3" type="ORF">M427DRAFT_32687</name>
</gene>